<name>A0A2P2LQ62_RHIMU</name>
<sequence>MTFPGSMINCSWNVPICLLGISIKRSLKFGSPSTCMPSPHMRNWFPVMNNPETRIATPS</sequence>
<dbReference type="AlphaFoldDB" id="A0A2P2LQ62"/>
<proteinExistence type="predicted"/>
<accession>A0A2P2LQ62</accession>
<protein>
    <submittedName>
        <fullName evidence="1">Uncharacterized protein MANES_04G049600</fullName>
    </submittedName>
</protein>
<evidence type="ECO:0000313" key="1">
    <source>
        <dbReference type="EMBL" id="MBX20115.1"/>
    </source>
</evidence>
<organism evidence="1">
    <name type="scientific">Rhizophora mucronata</name>
    <name type="common">Asiatic mangrove</name>
    <dbReference type="NCBI Taxonomy" id="61149"/>
    <lineage>
        <taxon>Eukaryota</taxon>
        <taxon>Viridiplantae</taxon>
        <taxon>Streptophyta</taxon>
        <taxon>Embryophyta</taxon>
        <taxon>Tracheophyta</taxon>
        <taxon>Spermatophyta</taxon>
        <taxon>Magnoliopsida</taxon>
        <taxon>eudicotyledons</taxon>
        <taxon>Gunneridae</taxon>
        <taxon>Pentapetalae</taxon>
        <taxon>rosids</taxon>
        <taxon>fabids</taxon>
        <taxon>Malpighiales</taxon>
        <taxon>Rhizophoraceae</taxon>
        <taxon>Rhizophora</taxon>
    </lineage>
</organism>
<dbReference type="EMBL" id="GGEC01039631">
    <property type="protein sequence ID" value="MBX20115.1"/>
    <property type="molecule type" value="Transcribed_RNA"/>
</dbReference>
<reference evidence="1" key="1">
    <citation type="submission" date="2018-02" db="EMBL/GenBank/DDBJ databases">
        <title>Rhizophora mucronata_Transcriptome.</title>
        <authorList>
            <person name="Meera S.P."/>
            <person name="Sreeshan A."/>
            <person name="Augustine A."/>
        </authorList>
    </citation>
    <scope>NUCLEOTIDE SEQUENCE</scope>
    <source>
        <tissue evidence="1">Leaf</tissue>
    </source>
</reference>